<dbReference type="Proteomes" id="UP000217935">
    <property type="component" value="Chromosome"/>
</dbReference>
<dbReference type="PANTHER" id="PTHR47354:SF5">
    <property type="entry name" value="PROTEIN RFBI"/>
    <property type="match status" value="1"/>
</dbReference>
<dbReference type="InterPro" id="IPR036010">
    <property type="entry name" value="2Fe-2S_ferredoxin-like_sf"/>
</dbReference>
<dbReference type="SUPFAM" id="SSF63380">
    <property type="entry name" value="Riboflavin synthase domain-like"/>
    <property type="match status" value="1"/>
</dbReference>
<proteinExistence type="predicted"/>
<dbReference type="CDD" id="cd06189">
    <property type="entry name" value="flavin_oxioreductase"/>
    <property type="match status" value="1"/>
</dbReference>
<accession>A0A291G9K7</accession>
<dbReference type="InterPro" id="IPR006058">
    <property type="entry name" value="2Fe2S_fd_BS"/>
</dbReference>
<dbReference type="OrthoDB" id="9806195at2"/>
<dbReference type="InterPro" id="IPR008333">
    <property type="entry name" value="Cbr1-like_FAD-bd_dom"/>
</dbReference>
<sequence>MTIIRAVHKIEDGDEAVVAQVTLAESGESFCVESHETILAAALNAGVDLAHDCKSGFCGSCRIRLLEGEVAYDEEPLGLSEEERGCGFALACQARARMNLRVAAELMPSDRPVPVEIEAEVVSLTPVCPDILRLRLRPEGEMPDFQPGQYINVVTESGATRSFSIASAPSEGEIDLHIRVIPGGMFTAGVLSGIEAGETLRLHGPHGLFRLHPEDFRPLLLVATGTGIAPLRAMLAALKEEPDGPPVALYWGMRTESELYLAEEIAALGAALDDFTFVPVLSRAPGSPHRSGHVQDAVLADLPDLSDHAIYLCGSPAMIAEARGRFLEAGASVNHIYADSFHFAHNL</sequence>
<dbReference type="Pfam" id="PF00175">
    <property type="entry name" value="NAD_binding_1"/>
    <property type="match status" value="1"/>
</dbReference>
<dbReference type="PROSITE" id="PS51085">
    <property type="entry name" value="2FE2S_FER_2"/>
    <property type="match status" value="1"/>
</dbReference>
<evidence type="ECO:0000256" key="1">
    <source>
        <dbReference type="ARBA" id="ARBA00034078"/>
    </source>
</evidence>
<dbReference type="InterPro" id="IPR017927">
    <property type="entry name" value="FAD-bd_FR_type"/>
</dbReference>
<gene>
    <name evidence="4" type="ORF">CEW89_04375</name>
</gene>
<dbReference type="Pfam" id="PF00970">
    <property type="entry name" value="FAD_binding_6"/>
    <property type="match status" value="1"/>
</dbReference>
<dbReference type="Gene3D" id="2.40.30.10">
    <property type="entry name" value="Translation factors"/>
    <property type="match status" value="1"/>
</dbReference>
<dbReference type="GO" id="GO:0016491">
    <property type="term" value="F:oxidoreductase activity"/>
    <property type="evidence" value="ECO:0007669"/>
    <property type="project" value="InterPro"/>
</dbReference>
<dbReference type="GO" id="GO:0051537">
    <property type="term" value="F:2 iron, 2 sulfur cluster binding"/>
    <property type="evidence" value="ECO:0007669"/>
    <property type="project" value="InterPro"/>
</dbReference>
<dbReference type="InterPro" id="IPR001433">
    <property type="entry name" value="OxRdtase_FAD/NAD-bd"/>
</dbReference>
<dbReference type="Pfam" id="PF00111">
    <property type="entry name" value="Fer2"/>
    <property type="match status" value="1"/>
</dbReference>
<dbReference type="PRINTS" id="PR00410">
    <property type="entry name" value="PHEHYDRXLASE"/>
</dbReference>
<dbReference type="InterPro" id="IPR050415">
    <property type="entry name" value="MRET"/>
</dbReference>
<dbReference type="InterPro" id="IPR017938">
    <property type="entry name" value="Riboflavin_synthase-like_b-brl"/>
</dbReference>
<dbReference type="PANTHER" id="PTHR47354">
    <property type="entry name" value="NADH OXIDOREDUCTASE HCR"/>
    <property type="match status" value="1"/>
</dbReference>
<dbReference type="EMBL" id="CP022196">
    <property type="protein sequence ID" value="ATG46865.1"/>
    <property type="molecule type" value="Genomic_DNA"/>
</dbReference>
<name>A0A291G9K7_9RHOB</name>
<evidence type="ECO:0000313" key="5">
    <source>
        <dbReference type="Proteomes" id="UP000217935"/>
    </source>
</evidence>
<dbReference type="Gene3D" id="3.10.20.30">
    <property type="match status" value="1"/>
</dbReference>
<dbReference type="InterPro" id="IPR001709">
    <property type="entry name" value="Flavoprot_Pyr_Nucl_cyt_Rdtase"/>
</dbReference>
<comment type="cofactor">
    <cofactor evidence="1">
        <name>[2Fe-2S] cluster</name>
        <dbReference type="ChEBI" id="CHEBI:190135"/>
    </cofactor>
</comment>
<dbReference type="KEGG" id="ceh:CEW89_04375"/>
<dbReference type="RefSeq" id="WP_096805036.1">
    <property type="nucleotide sequence ID" value="NZ_CP022196.1"/>
</dbReference>
<dbReference type="SUPFAM" id="SSF54292">
    <property type="entry name" value="2Fe-2S ferredoxin-like"/>
    <property type="match status" value="1"/>
</dbReference>
<dbReference type="AlphaFoldDB" id="A0A291G9K7"/>
<reference evidence="4 5" key="1">
    <citation type="submission" date="2017-06" db="EMBL/GenBank/DDBJ databases">
        <title>Celeribacter sp. TSPH2 complete genome sequence.</title>
        <authorList>
            <person name="Woo J.-H."/>
            <person name="Kim H.-S."/>
        </authorList>
    </citation>
    <scope>NUCLEOTIDE SEQUENCE [LARGE SCALE GENOMIC DNA]</scope>
    <source>
        <strain evidence="4 5">TSPH2</strain>
    </source>
</reference>
<dbReference type="PROSITE" id="PS51384">
    <property type="entry name" value="FAD_FR"/>
    <property type="match status" value="1"/>
</dbReference>
<feature type="domain" description="FAD-binding FR-type" evidence="3">
    <location>
        <begin position="114"/>
        <end position="212"/>
    </location>
</feature>
<evidence type="ECO:0000259" key="3">
    <source>
        <dbReference type="PROSITE" id="PS51384"/>
    </source>
</evidence>
<evidence type="ECO:0000313" key="4">
    <source>
        <dbReference type="EMBL" id="ATG46865.1"/>
    </source>
</evidence>
<organism evidence="4 5">
    <name type="scientific">Celeribacter ethanolicus</name>
    <dbReference type="NCBI Taxonomy" id="1758178"/>
    <lineage>
        <taxon>Bacteria</taxon>
        <taxon>Pseudomonadati</taxon>
        <taxon>Pseudomonadota</taxon>
        <taxon>Alphaproteobacteria</taxon>
        <taxon>Rhodobacterales</taxon>
        <taxon>Roseobacteraceae</taxon>
        <taxon>Celeribacter</taxon>
    </lineage>
</organism>
<dbReference type="InterPro" id="IPR012675">
    <property type="entry name" value="Beta-grasp_dom_sf"/>
</dbReference>
<dbReference type="PRINTS" id="PR00371">
    <property type="entry name" value="FPNCR"/>
</dbReference>
<evidence type="ECO:0000259" key="2">
    <source>
        <dbReference type="PROSITE" id="PS51085"/>
    </source>
</evidence>
<dbReference type="SUPFAM" id="SSF52343">
    <property type="entry name" value="Ferredoxin reductase-like, C-terminal NADP-linked domain"/>
    <property type="match status" value="1"/>
</dbReference>
<dbReference type="InterPro" id="IPR039261">
    <property type="entry name" value="FNR_nucleotide-bd"/>
</dbReference>
<dbReference type="Gene3D" id="3.40.50.80">
    <property type="entry name" value="Nucleotide-binding domain of ferredoxin-NADP reductase (FNR) module"/>
    <property type="match status" value="1"/>
</dbReference>
<protein>
    <submittedName>
        <fullName evidence="4">CDP-6-deoxy-delta-3,4-glucoseen reductase</fullName>
    </submittedName>
</protein>
<keyword evidence="5" id="KW-1185">Reference proteome</keyword>
<dbReference type="STRING" id="1758178.GCA_001550095_02715"/>
<dbReference type="CDD" id="cd00207">
    <property type="entry name" value="fer2"/>
    <property type="match status" value="1"/>
</dbReference>
<dbReference type="PROSITE" id="PS00197">
    <property type="entry name" value="2FE2S_FER_1"/>
    <property type="match status" value="1"/>
</dbReference>
<feature type="domain" description="2Fe-2S ferredoxin-type" evidence="2">
    <location>
        <begin position="19"/>
        <end position="108"/>
    </location>
</feature>
<dbReference type="InterPro" id="IPR001041">
    <property type="entry name" value="2Fe-2S_ferredoxin-type"/>
</dbReference>